<dbReference type="GeneID" id="81396542"/>
<dbReference type="GO" id="GO:0016020">
    <property type="term" value="C:membrane"/>
    <property type="evidence" value="ECO:0007669"/>
    <property type="project" value="UniProtKB-SubCell"/>
</dbReference>
<feature type="transmembrane region" description="Helical" evidence="7">
    <location>
        <begin position="115"/>
        <end position="136"/>
    </location>
</feature>
<dbReference type="InterPro" id="IPR052337">
    <property type="entry name" value="SAT4-like"/>
</dbReference>
<gene>
    <name evidence="9" type="ORF">NUU61_006846</name>
</gene>
<keyword evidence="10" id="KW-1185">Reference proteome</keyword>
<evidence type="ECO:0000256" key="4">
    <source>
        <dbReference type="ARBA" id="ARBA00023136"/>
    </source>
</evidence>
<evidence type="ECO:0000256" key="2">
    <source>
        <dbReference type="ARBA" id="ARBA00022692"/>
    </source>
</evidence>
<evidence type="ECO:0000256" key="5">
    <source>
        <dbReference type="ARBA" id="ARBA00038359"/>
    </source>
</evidence>
<protein>
    <recommendedName>
        <fullName evidence="8">Rhodopsin domain-containing protein</fullName>
    </recommendedName>
</protein>
<evidence type="ECO:0000256" key="1">
    <source>
        <dbReference type="ARBA" id="ARBA00004141"/>
    </source>
</evidence>
<keyword evidence="2 7" id="KW-0812">Transmembrane</keyword>
<feature type="transmembrane region" description="Helical" evidence="7">
    <location>
        <begin position="148"/>
        <end position="170"/>
    </location>
</feature>
<comment type="similarity">
    <text evidence="5">Belongs to the SAT4 family.</text>
</comment>
<proteinExistence type="inferred from homology"/>
<dbReference type="RefSeq" id="XP_056510173.1">
    <property type="nucleotide sequence ID" value="XM_056657373.1"/>
</dbReference>
<evidence type="ECO:0000259" key="8">
    <source>
        <dbReference type="Pfam" id="PF20684"/>
    </source>
</evidence>
<feature type="compositionally biased region" description="Polar residues" evidence="6">
    <location>
        <begin position="324"/>
        <end position="341"/>
    </location>
</feature>
<sequence length="365" mass="40409">MTIPADILTAKAAGRIPDNVSLSYLAESRDNPAIAGILFLICFTGVLMILRLYVRGFLVKKVGLDDALAILTLMVYISFVVLSIVLINLGSGRHIEYIQYVLSMPTVRQTEVLDFVAHVLYTTALFLCRLSGLAFYYRLTACSSKLHLSIIIAAPVLLAAYLPQLFLLIFHCKPVTGLWPYDWQYEPINYQCLTWGLVYSVNSGLSLACDVLMFVIPAVLIKQLHLAVKNKIKLSFVMFPGESRNAEIAGTLIALSVPALKPVFGNLFTRLTEYTSSHTPTRSARLRSQSKPTSGVRSDARNSKRLLNWSRGSPSDYEMMPSEVSVTREIQGSPSNTSVSKNPGIKVTNEVNISRAEDRPVSRES</sequence>
<reference evidence="9" key="2">
    <citation type="journal article" date="2023" name="IMA Fungus">
        <title>Comparative genomic study of the Penicillium genus elucidates a diverse pangenome and 15 lateral gene transfer events.</title>
        <authorList>
            <person name="Petersen C."/>
            <person name="Sorensen T."/>
            <person name="Nielsen M.R."/>
            <person name="Sondergaard T.E."/>
            <person name="Sorensen J.L."/>
            <person name="Fitzpatrick D.A."/>
            <person name="Frisvad J.C."/>
            <person name="Nielsen K.L."/>
        </authorList>
    </citation>
    <scope>NUCLEOTIDE SEQUENCE</scope>
    <source>
        <strain evidence="9">IBT 34128</strain>
    </source>
</reference>
<feature type="transmembrane region" description="Helical" evidence="7">
    <location>
        <begin position="33"/>
        <end position="54"/>
    </location>
</feature>
<feature type="compositionally biased region" description="Basic and acidic residues" evidence="6">
    <location>
        <begin position="355"/>
        <end position="365"/>
    </location>
</feature>
<reference evidence="9" key="1">
    <citation type="submission" date="2022-11" db="EMBL/GenBank/DDBJ databases">
        <authorList>
            <person name="Petersen C."/>
        </authorList>
    </citation>
    <scope>NUCLEOTIDE SEQUENCE</scope>
    <source>
        <strain evidence="9">IBT 34128</strain>
    </source>
</reference>
<evidence type="ECO:0000256" key="3">
    <source>
        <dbReference type="ARBA" id="ARBA00022989"/>
    </source>
</evidence>
<comment type="caution">
    <text evidence="9">The sequence shown here is derived from an EMBL/GenBank/DDBJ whole genome shotgun (WGS) entry which is preliminary data.</text>
</comment>
<evidence type="ECO:0000313" key="10">
    <source>
        <dbReference type="Proteomes" id="UP001141434"/>
    </source>
</evidence>
<keyword evidence="3 7" id="KW-1133">Transmembrane helix</keyword>
<feature type="compositionally biased region" description="Polar residues" evidence="6">
    <location>
        <begin position="279"/>
        <end position="296"/>
    </location>
</feature>
<accession>A0A9W9F1W9</accession>
<evidence type="ECO:0000256" key="7">
    <source>
        <dbReference type="SAM" id="Phobius"/>
    </source>
</evidence>
<name>A0A9W9F1W9_9EURO</name>
<evidence type="ECO:0000313" key="9">
    <source>
        <dbReference type="EMBL" id="KAJ5091976.1"/>
    </source>
</evidence>
<dbReference type="Proteomes" id="UP001141434">
    <property type="component" value="Unassembled WGS sequence"/>
</dbReference>
<dbReference type="AlphaFoldDB" id="A0A9W9F1W9"/>
<feature type="transmembrane region" description="Helical" evidence="7">
    <location>
        <begin position="66"/>
        <end position="87"/>
    </location>
</feature>
<keyword evidence="4 7" id="KW-0472">Membrane</keyword>
<organism evidence="9 10">
    <name type="scientific">Penicillium alfredii</name>
    <dbReference type="NCBI Taxonomy" id="1506179"/>
    <lineage>
        <taxon>Eukaryota</taxon>
        <taxon>Fungi</taxon>
        <taxon>Dikarya</taxon>
        <taxon>Ascomycota</taxon>
        <taxon>Pezizomycotina</taxon>
        <taxon>Eurotiomycetes</taxon>
        <taxon>Eurotiomycetidae</taxon>
        <taxon>Eurotiales</taxon>
        <taxon>Aspergillaceae</taxon>
        <taxon>Penicillium</taxon>
    </lineage>
</organism>
<comment type="subcellular location">
    <subcellularLocation>
        <location evidence="1">Membrane</location>
        <topology evidence="1">Multi-pass membrane protein</topology>
    </subcellularLocation>
</comment>
<feature type="domain" description="Rhodopsin" evidence="8">
    <location>
        <begin position="50"/>
        <end position="239"/>
    </location>
</feature>
<feature type="transmembrane region" description="Helical" evidence="7">
    <location>
        <begin position="203"/>
        <end position="221"/>
    </location>
</feature>
<feature type="region of interest" description="Disordered" evidence="6">
    <location>
        <begin position="279"/>
        <end position="365"/>
    </location>
</feature>
<dbReference type="EMBL" id="JAPMSZ010000009">
    <property type="protein sequence ID" value="KAJ5091976.1"/>
    <property type="molecule type" value="Genomic_DNA"/>
</dbReference>
<dbReference type="InterPro" id="IPR049326">
    <property type="entry name" value="Rhodopsin_dom_fungi"/>
</dbReference>
<dbReference type="PANTHER" id="PTHR33048">
    <property type="entry name" value="PTH11-LIKE INTEGRAL MEMBRANE PROTEIN (AFU_ORTHOLOGUE AFUA_5G11245)"/>
    <property type="match status" value="1"/>
</dbReference>
<dbReference type="PANTHER" id="PTHR33048:SF47">
    <property type="entry name" value="INTEGRAL MEMBRANE PROTEIN-RELATED"/>
    <property type="match status" value="1"/>
</dbReference>
<evidence type="ECO:0000256" key="6">
    <source>
        <dbReference type="SAM" id="MobiDB-lite"/>
    </source>
</evidence>
<dbReference type="OrthoDB" id="5283415at2759"/>
<dbReference type="Pfam" id="PF20684">
    <property type="entry name" value="Fung_rhodopsin"/>
    <property type="match status" value="1"/>
</dbReference>